<evidence type="ECO:0000313" key="2">
    <source>
        <dbReference type="Proteomes" id="UP000078407"/>
    </source>
</evidence>
<dbReference type="Pfam" id="PF25212">
    <property type="entry name" value="HVO_A0114"/>
    <property type="match status" value="1"/>
</dbReference>
<evidence type="ECO:0000313" key="1">
    <source>
        <dbReference type="EMBL" id="OAT25934.1"/>
    </source>
</evidence>
<organism evidence="1 2">
    <name type="scientific">Buttiauxella ferragutiae ATCC 51602</name>
    <dbReference type="NCBI Taxonomy" id="1354252"/>
    <lineage>
        <taxon>Bacteria</taxon>
        <taxon>Pseudomonadati</taxon>
        <taxon>Pseudomonadota</taxon>
        <taxon>Gammaproteobacteria</taxon>
        <taxon>Enterobacterales</taxon>
        <taxon>Enterobacteriaceae</taxon>
        <taxon>Buttiauxella</taxon>
    </lineage>
</organism>
<keyword evidence="2" id="KW-1185">Reference proteome</keyword>
<proteinExistence type="predicted"/>
<sequence length="125" mass="13992">MKARIGIMSNALVQKYMLAIVSGKYLRAEDEPKIWFVSINALGQILNPENIALLRLMVEHQPETISELAALSNRQLSNLSVTLQALNRHGFVELIKTGRKVKPKALYTDFEIIVDSAFEARINAA</sequence>
<protein>
    <recommendedName>
        <fullName evidence="3">HTH marR-type domain-containing protein</fullName>
    </recommendedName>
</protein>
<dbReference type="InterPro" id="IPR036390">
    <property type="entry name" value="WH_DNA-bd_sf"/>
</dbReference>
<dbReference type="Proteomes" id="UP000078407">
    <property type="component" value="Unassembled WGS sequence"/>
</dbReference>
<reference evidence="1 2" key="1">
    <citation type="submission" date="2016-04" db="EMBL/GenBank/DDBJ databases">
        <title>ATOL: Assembling a taxonomically balanced genome-scale reconstruction of the evolutionary history of the Enterobacteriaceae.</title>
        <authorList>
            <person name="Plunkett G.III."/>
            <person name="Neeno-Eckwall E.C."/>
            <person name="Glasner J.D."/>
            <person name="Perna N.T."/>
        </authorList>
    </citation>
    <scope>NUCLEOTIDE SEQUENCE [LARGE SCALE GENOMIC DNA]</scope>
    <source>
        <strain evidence="1 2">ATCC 51602</strain>
    </source>
</reference>
<gene>
    <name evidence="1" type="ORF">M976_03226</name>
</gene>
<dbReference type="SUPFAM" id="SSF46785">
    <property type="entry name" value="Winged helix' DNA-binding domain"/>
    <property type="match status" value="1"/>
</dbReference>
<name>A0ABX2W5W0_9ENTR</name>
<dbReference type="Gene3D" id="1.10.10.10">
    <property type="entry name" value="Winged helix-like DNA-binding domain superfamily/Winged helix DNA-binding domain"/>
    <property type="match status" value="1"/>
</dbReference>
<dbReference type="RefSeq" id="WP_064546659.1">
    <property type="nucleotide sequence ID" value="NZ_LXEQ01000048.1"/>
</dbReference>
<dbReference type="InterPro" id="IPR036388">
    <property type="entry name" value="WH-like_DNA-bd_sf"/>
</dbReference>
<evidence type="ECO:0008006" key="3">
    <source>
        <dbReference type="Google" id="ProtNLM"/>
    </source>
</evidence>
<comment type="caution">
    <text evidence="1">The sequence shown here is derived from an EMBL/GenBank/DDBJ whole genome shotgun (WGS) entry which is preliminary data.</text>
</comment>
<accession>A0ABX2W5W0</accession>
<dbReference type="EMBL" id="LXEQ01000048">
    <property type="protein sequence ID" value="OAT25934.1"/>
    <property type="molecule type" value="Genomic_DNA"/>
</dbReference>